<evidence type="ECO:0008006" key="5">
    <source>
        <dbReference type="Google" id="ProtNLM"/>
    </source>
</evidence>
<dbReference type="AlphaFoldDB" id="A0A1F7Z6X7"/>
<name>A0A1F7Z6X7_9BACT</name>
<reference evidence="3 4" key="1">
    <citation type="journal article" date="2016" name="Nat. Commun.">
        <title>Thousands of microbial genomes shed light on interconnected biogeochemical processes in an aquifer system.</title>
        <authorList>
            <person name="Anantharaman K."/>
            <person name="Brown C.T."/>
            <person name="Hug L.A."/>
            <person name="Sharon I."/>
            <person name="Castelle C.J."/>
            <person name="Probst A.J."/>
            <person name="Thomas B.C."/>
            <person name="Singh A."/>
            <person name="Wilkins M.J."/>
            <person name="Karaoz U."/>
            <person name="Brodie E.L."/>
            <person name="Williams K.H."/>
            <person name="Hubbard S.S."/>
            <person name="Banfield J.F."/>
        </authorList>
    </citation>
    <scope>NUCLEOTIDE SEQUENCE [LARGE SCALE GENOMIC DNA]</scope>
</reference>
<dbReference type="InterPro" id="IPR011042">
    <property type="entry name" value="6-blade_b-propeller_TolB-like"/>
</dbReference>
<keyword evidence="2" id="KW-1133">Transmembrane helix</keyword>
<comment type="caution">
    <text evidence="3">The sequence shown here is derived from an EMBL/GenBank/DDBJ whole genome shotgun (WGS) entry which is preliminary data.</text>
</comment>
<feature type="coiled-coil region" evidence="1">
    <location>
        <begin position="200"/>
        <end position="227"/>
    </location>
</feature>
<sequence>MAVNLDPVTLTGRPDETGWSQVHIFKPQDESKLSSKGELYVVLSVGDSEKGIENTILGRELLGKIYKDYFEGSDSPYISLKNAISGVLEDFTENIRDIEIVAMVQVENVAYLATVRGAGVVLIRDKNIIPILKTGAMDMELASGFLKDQDIIVLGTSKFFSRFDLAKVLSTLSPRGLAEAVELFARDTHSESGNGKLGLLALKCNQAKDLENQTANLNQKVGESSENVVMNSLGLETNKASADKTEQDFGHNKNWIDNLKNKITPLFKKVPERKFYVGANQESLKDKNKRKTFASAGFIILFLLVLSIFFGIRQKKLNDYKSRYQAELAGAVHQLDEAEEIYSLNPVRSRELFAESKAIVAKLLSENIKDPQLTQLADRLNESQGKILGEYKLDTELYVDLTLLSNGFKSDDIILSDGKLFILDKNARKVVSIALDTKRSEVVAGPSAINKVDDIGVYAGRIFISNSDGIFELKDRLVKVVDKDWTGDVMIYPYAGNMYLLEEDTSMIWRFAGSSEGFGSRKNWLASEVVIDLNNSRSFIIDGSIWILGKDASILKFSLGNKQDFKSEGVYPEIKNPKTLFTDDQSEHLYILDPENSRVVVIDKEGKYKAQYISAETKSTTSIVVSEKEKKLILLAQEKLYSIELKHLE</sequence>
<evidence type="ECO:0000256" key="2">
    <source>
        <dbReference type="SAM" id="Phobius"/>
    </source>
</evidence>
<proteinExistence type="predicted"/>
<gene>
    <name evidence="3" type="ORF">A3D01_03220</name>
</gene>
<evidence type="ECO:0000313" key="3">
    <source>
        <dbReference type="EMBL" id="OGM34525.1"/>
    </source>
</evidence>
<keyword evidence="1" id="KW-0175">Coiled coil</keyword>
<dbReference type="STRING" id="1802505.A3D01_03220"/>
<protein>
    <recommendedName>
        <fullName evidence="5">PPM-type phosphatase domain-containing protein</fullName>
    </recommendedName>
</protein>
<organism evidence="3 4">
    <name type="scientific">Candidatus Woesebacteria bacterium RIFCSPHIGHO2_02_FULL_39_13</name>
    <dbReference type="NCBI Taxonomy" id="1802505"/>
    <lineage>
        <taxon>Bacteria</taxon>
        <taxon>Candidatus Woeseibacteriota</taxon>
    </lineage>
</organism>
<keyword evidence="2" id="KW-0472">Membrane</keyword>
<evidence type="ECO:0000313" key="4">
    <source>
        <dbReference type="Proteomes" id="UP000177169"/>
    </source>
</evidence>
<dbReference type="Gene3D" id="2.120.10.30">
    <property type="entry name" value="TolB, C-terminal domain"/>
    <property type="match status" value="1"/>
</dbReference>
<accession>A0A1F7Z6X7</accession>
<dbReference type="SUPFAM" id="SSF63825">
    <property type="entry name" value="YWTD domain"/>
    <property type="match status" value="1"/>
</dbReference>
<dbReference type="Proteomes" id="UP000177169">
    <property type="component" value="Unassembled WGS sequence"/>
</dbReference>
<dbReference type="EMBL" id="MGGR01000005">
    <property type="protein sequence ID" value="OGM34525.1"/>
    <property type="molecule type" value="Genomic_DNA"/>
</dbReference>
<evidence type="ECO:0000256" key="1">
    <source>
        <dbReference type="SAM" id="Coils"/>
    </source>
</evidence>
<keyword evidence="2" id="KW-0812">Transmembrane</keyword>
<feature type="transmembrane region" description="Helical" evidence="2">
    <location>
        <begin position="293"/>
        <end position="312"/>
    </location>
</feature>